<dbReference type="OrthoDB" id="1337173at2"/>
<dbReference type="AlphaFoldDB" id="A0A2S1SK88"/>
<evidence type="ECO:0000313" key="2">
    <source>
        <dbReference type="Proteomes" id="UP000244937"/>
    </source>
</evidence>
<protein>
    <recommendedName>
        <fullName evidence="3">Lipoprotein</fullName>
    </recommendedName>
</protein>
<name>A0A2S1SK88_9FLAO</name>
<reference evidence="1 2" key="1">
    <citation type="submission" date="2018-05" db="EMBL/GenBank/DDBJ databases">
        <title>Genome sequencing of Flavobacterium sp. HYN0049.</title>
        <authorList>
            <person name="Yi H."/>
            <person name="Baek C."/>
        </authorList>
    </citation>
    <scope>NUCLEOTIDE SEQUENCE [LARGE SCALE GENOMIC DNA]</scope>
    <source>
        <strain evidence="1 2">HYN0049</strain>
    </source>
</reference>
<organism evidence="1 2">
    <name type="scientific">Flavobacterium pallidum</name>
    <dbReference type="NCBI Taxonomy" id="2172098"/>
    <lineage>
        <taxon>Bacteria</taxon>
        <taxon>Pseudomonadati</taxon>
        <taxon>Bacteroidota</taxon>
        <taxon>Flavobacteriia</taxon>
        <taxon>Flavobacteriales</taxon>
        <taxon>Flavobacteriaceae</taxon>
        <taxon>Flavobacterium</taxon>
    </lineage>
</organism>
<dbReference type="PROSITE" id="PS51257">
    <property type="entry name" value="PROKAR_LIPOPROTEIN"/>
    <property type="match status" value="1"/>
</dbReference>
<accession>A0A2S1SK88</accession>
<dbReference type="EMBL" id="CP029187">
    <property type="protein sequence ID" value="AWI26840.1"/>
    <property type="molecule type" value="Genomic_DNA"/>
</dbReference>
<dbReference type="KEGG" id="fpal:HYN49_13545"/>
<dbReference type="Proteomes" id="UP000244937">
    <property type="component" value="Chromosome"/>
</dbReference>
<sequence>MRKFLFILALSSLSCNKEVKNTESENGVISENDLYSVINSLQNCAPKGTIYYSENGTPYDKNFIETYKLDSIFSTEDVDFFRKQMKKATDFKLNIRKTKCDRIITKHNINKMRLESKTDEIFWEKIRMQYGPLTCLSYIKLPIFSKDKNYVIFSSNYSTGPHSLGGSIEIYKKINNKWKRFHSLSGWVS</sequence>
<evidence type="ECO:0008006" key="3">
    <source>
        <dbReference type="Google" id="ProtNLM"/>
    </source>
</evidence>
<dbReference type="RefSeq" id="WP_108904617.1">
    <property type="nucleotide sequence ID" value="NZ_CP029187.1"/>
</dbReference>
<evidence type="ECO:0000313" key="1">
    <source>
        <dbReference type="EMBL" id="AWI26840.1"/>
    </source>
</evidence>
<gene>
    <name evidence="1" type="ORF">HYN49_13545</name>
</gene>
<keyword evidence="2" id="KW-1185">Reference proteome</keyword>
<proteinExistence type="predicted"/>